<proteinExistence type="predicted"/>
<evidence type="ECO:0008006" key="4">
    <source>
        <dbReference type="Google" id="ProtNLM"/>
    </source>
</evidence>
<evidence type="ECO:0000256" key="1">
    <source>
        <dbReference type="SAM" id="MobiDB-lite"/>
    </source>
</evidence>
<accession>A0A840PZA1</accession>
<gene>
    <name evidence="2" type="ORF">BJ970_000848</name>
</gene>
<name>A0A840PZA1_9PSEU</name>
<dbReference type="Gene3D" id="3.30.70.100">
    <property type="match status" value="1"/>
</dbReference>
<dbReference type="AlphaFoldDB" id="A0A840PZA1"/>
<comment type="caution">
    <text evidence="2">The sequence shown here is derived from an EMBL/GenBank/DDBJ whole genome shotgun (WGS) entry which is preliminary data.</text>
</comment>
<evidence type="ECO:0000313" key="3">
    <source>
        <dbReference type="Proteomes" id="UP000584374"/>
    </source>
</evidence>
<protein>
    <recommendedName>
        <fullName evidence="4">EthD domain-containing protein</fullName>
    </recommendedName>
</protein>
<dbReference type="SUPFAM" id="SSF54909">
    <property type="entry name" value="Dimeric alpha+beta barrel"/>
    <property type="match status" value="1"/>
</dbReference>
<reference evidence="2 3" key="1">
    <citation type="submission" date="2020-08" db="EMBL/GenBank/DDBJ databases">
        <title>Sequencing the genomes of 1000 actinobacteria strains.</title>
        <authorList>
            <person name="Klenk H.-P."/>
        </authorList>
    </citation>
    <scope>NUCLEOTIDE SEQUENCE [LARGE SCALE GENOMIC DNA]</scope>
    <source>
        <strain evidence="2 3">DSM 45584</strain>
    </source>
</reference>
<feature type="region of interest" description="Disordered" evidence="1">
    <location>
        <begin position="114"/>
        <end position="141"/>
    </location>
</feature>
<dbReference type="InterPro" id="IPR011008">
    <property type="entry name" value="Dimeric_a/b-barrel"/>
</dbReference>
<keyword evidence="3" id="KW-1185">Reference proteome</keyword>
<dbReference type="EMBL" id="JACHIW010000001">
    <property type="protein sequence ID" value="MBB5153314.1"/>
    <property type="molecule type" value="Genomic_DNA"/>
</dbReference>
<sequence length="141" mass="16059">MFTMMTVIRKRPEVSTEDFRRFMELEYGTSYVELPQTREYVQYYLDDVMTDGAEDPIDAIVHISFESQEEMRHACRPKVTAGPMNCVRGTCGRRRSGFTPPSWTAWSSSCRPRRVRATGRPGGQPTAGAQGSICPLRMSWP</sequence>
<evidence type="ECO:0000313" key="2">
    <source>
        <dbReference type="EMBL" id="MBB5153314.1"/>
    </source>
</evidence>
<dbReference type="Proteomes" id="UP000584374">
    <property type="component" value="Unassembled WGS sequence"/>
</dbReference>
<organism evidence="2 3">
    <name type="scientific">Saccharopolyspora phatthalungensis</name>
    <dbReference type="NCBI Taxonomy" id="664693"/>
    <lineage>
        <taxon>Bacteria</taxon>
        <taxon>Bacillati</taxon>
        <taxon>Actinomycetota</taxon>
        <taxon>Actinomycetes</taxon>
        <taxon>Pseudonocardiales</taxon>
        <taxon>Pseudonocardiaceae</taxon>
        <taxon>Saccharopolyspora</taxon>
    </lineage>
</organism>